<comment type="caution">
    <text evidence="2">The sequence shown here is derived from an EMBL/GenBank/DDBJ whole genome shotgun (WGS) entry which is preliminary data.</text>
</comment>
<dbReference type="Proteomes" id="UP000222531">
    <property type="component" value="Unassembled WGS sequence"/>
</dbReference>
<dbReference type="RefSeq" id="WP_099200309.1">
    <property type="nucleotide sequence ID" value="NZ_NHZO01000151.1"/>
</dbReference>
<feature type="transmembrane region" description="Helical" evidence="1">
    <location>
        <begin position="21"/>
        <end position="48"/>
    </location>
</feature>
<keyword evidence="1" id="KW-0812">Transmembrane</keyword>
<evidence type="ECO:0000313" key="3">
    <source>
        <dbReference type="Proteomes" id="UP000222531"/>
    </source>
</evidence>
<protein>
    <submittedName>
        <fullName evidence="2">DUF3995 domain-containing protein</fullName>
    </submittedName>
</protein>
<sequence length="204" mass="21484">MSITRSPDDIARRVPRRAVRLHLSAWPGYAAAGWGFLFAVPSFVWATGSTFGARTTVSPSLVQLARDGVPWFVAVLVVTGFLKLVGALLGIGLTRARGARISRFMVFCGGGAAILLTWHGGLFVVHGVLAEAGAVSVEPDLAALTSWYLYLWGPWFIVGGLAFAGATALYVRPRGDRRELRLYGAVGALGALILSVTSAATGIG</sequence>
<dbReference type="EMBL" id="NHZO01000151">
    <property type="protein sequence ID" value="PHQ49818.1"/>
    <property type="molecule type" value="Genomic_DNA"/>
</dbReference>
<proteinExistence type="predicted"/>
<evidence type="ECO:0000256" key="1">
    <source>
        <dbReference type="SAM" id="Phobius"/>
    </source>
</evidence>
<dbReference type="OrthoDB" id="2881403at2"/>
<dbReference type="InterPro" id="IPR025058">
    <property type="entry name" value="DUF3995"/>
</dbReference>
<name>A0A2G1XF10_STRCJ</name>
<feature type="transmembrane region" description="Helical" evidence="1">
    <location>
        <begin position="149"/>
        <end position="170"/>
    </location>
</feature>
<organism evidence="2 3">
    <name type="scientific">Streptomyces cinnamoneus</name>
    <name type="common">Streptoverticillium cinnamoneum</name>
    <dbReference type="NCBI Taxonomy" id="53446"/>
    <lineage>
        <taxon>Bacteria</taxon>
        <taxon>Bacillati</taxon>
        <taxon>Actinomycetota</taxon>
        <taxon>Actinomycetes</taxon>
        <taxon>Kitasatosporales</taxon>
        <taxon>Streptomycetaceae</taxon>
        <taxon>Streptomyces</taxon>
        <taxon>Streptomyces cinnamoneus group</taxon>
    </lineage>
</organism>
<keyword evidence="1" id="KW-1133">Transmembrane helix</keyword>
<feature type="transmembrane region" description="Helical" evidence="1">
    <location>
        <begin position="182"/>
        <end position="203"/>
    </location>
</feature>
<dbReference type="AlphaFoldDB" id="A0A2G1XF10"/>
<feature type="transmembrane region" description="Helical" evidence="1">
    <location>
        <begin position="68"/>
        <end position="92"/>
    </location>
</feature>
<accession>A0A2G1XF10</accession>
<dbReference type="Pfam" id="PF13160">
    <property type="entry name" value="DUF3995"/>
    <property type="match status" value="1"/>
</dbReference>
<keyword evidence="3" id="KW-1185">Reference proteome</keyword>
<reference evidence="2 3" key="1">
    <citation type="journal article" date="2017" name="Biochemistry">
        <title>Identification of the Biosynthetic Pathway for the Antibiotic Bicyclomycin.</title>
        <authorList>
            <person name="Patteson J."/>
            <person name="Cai W."/>
            <person name="Johnson R.A."/>
            <person name="Santa Maria K."/>
            <person name="Li B."/>
        </authorList>
    </citation>
    <scope>NUCLEOTIDE SEQUENCE [LARGE SCALE GENOMIC DNA]</scope>
    <source>
        <strain evidence="2 3">ATCC 21532</strain>
    </source>
</reference>
<feature type="transmembrane region" description="Helical" evidence="1">
    <location>
        <begin position="104"/>
        <end position="129"/>
    </location>
</feature>
<keyword evidence="1" id="KW-0472">Membrane</keyword>
<evidence type="ECO:0000313" key="2">
    <source>
        <dbReference type="EMBL" id="PHQ49818.1"/>
    </source>
</evidence>
<gene>
    <name evidence="2" type="ORF">BLA24_19410</name>
</gene>